<dbReference type="AlphaFoldDB" id="A0AAV0JYX9"/>
<sequence>PLFSLPPPAAVFPSSTGDQNQSPPPPSPISDLASLDTAPPSTSSKPGPPSPQIPGRPLKRQPAKTPTKSDADFAPFPPFVVSSICRARSLQIIRPRSIVLPTGLRRFR</sequence>
<dbReference type="Proteomes" id="UP001154282">
    <property type="component" value="Unassembled WGS sequence"/>
</dbReference>
<feature type="non-terminal residue" evidence="2">
    <location>
        <position position="108"/>
    </location>
</feature>
<protein>
    <submittedName>
        <fullName evidence="2">Uncharacterized protein</fullName>
    </submittedName>
</protein>
<feature type="compositionally biased region" description="Pro residues" evidence="1">
    <location>
        <begin position="1"/>
        <end position="10"/>
    </location>
</feature>
<feature type="non-terminal residue" evidence="2">
    <location>
        <position position="1"/>
    </location>
</feature>
<dbReference type="EMBL" id="CAMGYJ010000005">
    <property type="protein sequence ID" value="CAI0414662.1"/>
    <property type="molecule type" value="Genomic_DNA"/>
</dbReference>
<name>A0AAV0JYX9_9ROSI</name>
<evidence type="ECO:0000313" key="3">
    <source>
        <dbReference type="Proteomes" id="UP001154282"/>
    </source>
</evidence>
<reference evidence="2" key="1">
    <citation type="submission" date="2022-08" db="EMBL/GenBank/DDBJ databases">
        <authorList>
            <person name="Gutierrez-Valencia J."/>
        </authorList>
    </citation>
    <scope>NUCLEOTIDE SEQUENCE</scope>
</reference>
<feature type="region of interest" description="Disordered" evidence="1">
    <location>
        <begin position="1"/>
        <end position="75"/>
    </location>
</feature>
<keyword evidence="3" id="KW-1185">Reference proteome</keyword>
<comment type="caution">
    <text evidence="2">The sequence shown here is derived from an EMBL/GenBank/DDBJ whole genome shotgun (WGS) entry which is preliminary data.</text>
</comment>
<evidence type="ECO:0000313" key="2">
    <source>
        <dbReference type="EMBL" id="CAI0414662.1"/>
    </source>
</evidence>
<accession>A0AAV0JYX9</accession>
<proteinExistence type="predicted"/>
<organism evidence="2 3">
    <name type="scientific">Linum tenue</name>
    <dbReference type="NCBI Taxonomy" id="586396"/>
    <lineage>
        <taxon>Eukaryota</taxon>
        <taxon>Viridiplantae</taxon>
        <taxon>Streptophyta</taxon>
        <taxon>Embryophyta</taxon>
        <taxon>Tracheophyta</taxon>
        <taxon>Spermatophyta</taxon>
        <taxon>Magnoliopsida</taxon>
        <taxon>eudicotyledons</taxon>
        <taxon>Gunneridae</taxon>
        <taxon>Pentapetalae</taxon>
        <taxon>rosids</taxon>
        <taxon>fabids</taxon>
        <taxon>Malpighiales</taxon>
        <taxon>Linaceae</taxon>
        <taxon>Linum</taxon>
    </lineage>
</organism>
<evidence type="ECO:0000256" key="1">
    <source>
        <dbReference type="SAM" id="MobiDB-lite"/>
    </source>
</evidence>
<gene>
    <name evidence="2" type="ORF">LITE_LOCUS16371</name>
</gene>